<sequence length="832" mass="96044">MAFQEPILGVPDGVPSAVFRHSKTAFQAPFFKHSRWSSKRRFQAFQMPVRSAISMRCCVISRRRKENVAWCKGLSTPFLAFRLGIKAVQTSFWRRPHYRHHFENSSGAILAPLCSDVLELIHTNICGPFPTASWNGQQYFITFIDDYSRYGYLYLIHEKSQSLDVFKNFKVEVENQLSKKIKAVRSDRGGEYYGRYDGSGEQRPGPFAKYLMECGIVPQYTMPGTPSQNGVAERRNRTLKDMVRSMISHSTLPESLWGEAIKTAIYILNRVPSKVVDKTPYELWTSKKPSIRHLHVWGCPAEARPYKPNEKKLDSRTMSCYFVGYSERSRGFKFYDPSSRSFFEMGNAKFIEDVELSGREPLRKVVFEEESINIPTTGHGHIMFDDTIQNVQSIIEIQDTPKIPPAQVMEPIQVHEEWIEAMKEEMKSMKDNGVWDLVELPEGVKPIGCKWIFKTKQDSKGNIVRYKARLVAKGFTQKEGIDYKETFSPVSSKDSFRIIMALVAHYDLELHQMDVKTTFLNGNIDETINMVQLENFESNDSKQLVCRLKRSIYGLKQASRQWYRKFDQVITSFGFKENTVDQCIYLKFSGSKFIILVLYVDDILLASSDVGLLHETKRFLSSKFDMKDLGDASFVLGIQIYRDRPRGILGLSQKAYIDKVLSKFWHEQLCTRRHACSKRYLCNPGMDHWKKAKRVIRYLQRTKDYMLTYRRSSHLEIVGYSDSDFAGCLDSRRSTSGYIFMLAGGAVSWKSVKQTLIVSSTMEAEFIACYEASNHGIWLRNFITRLRIVDGIEKPLRINCDNKAAELYSKNNRSSSKSKHIDIKFLVVKERV</sequence>
<dbReference type="InterPro" id="IPR036397">
    <property type="entry name" value="RNaseH_sf"/>
</dbReference>
<dbReference type="PANTHER" id="PTHR42648">
    <property type="entry name" value="TRANSPOSASE, PUTATIVE-RELATED"/>
    <property type="match status" value="1"/>
</dbReference>
<feature type="domain" description="Integrase catalytic" evidence="3">
    <location>
        <begin position="108"/>
        <end position="288"/>
    </location>
</feature>
<evidence type="ECO:0000313" key="5">
    <source>
        <dbReference type="Proteomes" id="UP001227230"/>
    </source>
</evidence>
<dbReference type="PANTHER" id="PTHR42648:SF28">
    <property type="entry name" value="TRANSPOSON-ENCODED PROTEIN WITH RIBONUCLEASE H-LIKE AND RETROVIRUS ZINC FINGER-LIKE DOMAINS"/>
    <property type="match status" value="1"/>
</dbReference>
<dbReference type="InterPro" id="IPR013103">
    <property type="entry name" value="RVT_2"/>
</dbReference>
<keyword evidence="5" id="KW-1185">Reference proteome</keyword>
<organism evidence="4 5">
    <name type="scientific">Vitis vinifera</name>
    <name type="common">Grape</name>
    <dbReference type="NCBI Taxonomy" id="29760"/>
    <lineage>
        <taxon>Eukaryota</taxon>
        <taxon>Viridiplantae</taxon>
        <taxon>Streptophyta</taxon>
        <taxon>Embryophyta</taxon>
        <taxon>Tracheophyta</taxon>
        <taxon>Spermatophyta</taxon>
        <taxon>Magnoliopsida</taxon>
        <taxon>eudicotyledons</taxon>
        <taxon>Gunneridae</taxon>
        <taxon>Pentapetalae</taxon>
        <taxon>rosids</taxon>
        <taxon>Vitales</taxon>
        <taxon>Vitaceae</taxon>
        <taxon>Viteae</taxon>
        <taxon>Vitis</taxon>
    </lineage>
</organism>
<keyword evidence="1" id="KW-0479">Metal-binding</keyword>
<dbReference type="Gene3D" id="3.30.420.10">
    <property type="entry name" value="Ribonuclease H-like superfamily/Ribonuclease H"/>
    <property type="match status" value="1"/>
</dbReference>
<dbReference type="Proteomes" id="UP001227230">
    <property type="component" value="Chromosome 9"/>
</dbReference>
<dbReference type="InterPro" id="IPR057670">
    <property type="entry name" value="SH3_retrovirus"/>
</dbReference>
<dbReference type="Pfam" id="PF07727">
    <property type="entry name" value="RVT_2"/>
    <property type="match status" value="1"/>
</dbReference>
<proteinExistence type="predicted"/>
<dbReference type="PROSITE" id="PS50994">
    <property type="entry name" value="INTEGRASE"/>
    <property type="match status" value="1"/>
</dbReference>
<evidence type="ECO:0000313" key="4">
    <source>
        <dbReference type="EMBL" id="WJZ95165.1"/>
    </source>
</evidence>
<dbReference type="Pfam" id="PF25597">
    <property type="entry name" value="SH3_retrovirus"/>
    <property type="match status" value="1"/>
</dbReference>
<protein>
    <recommendedName>
        <fullName evidence="3">Integrase catalytic domain-containing protein</fullName>
    </recommendedName>
</protein>
<dbReference type="EMBL" id="CP126656">
    <property type="protein sequence ID" value="WJZ95165.1"/>
    <property type="molecule type" value="Genomic_DNA"/>
</dbReference>
<gene>
    <name evidence="4" type="ORF">VitviT2T_013955</name>
</gene>
<dbReference type="Pfam" id="PF00665">
    <property type="entry name" value="rve"/>
    <property type="match status" value="1"/>
</dbReference>
<reference evidence="4 5" key="1">
    <citation type="journal article" date="2023" name="Hortic Res">
        <title>The complete reference genome for grapevine (Vitis vinifera L.) genetics and breeding.</title>
        <authorList>
            <person name="Shi X."/>
            <person name="Cao S."/>
            <person name="Wang X."/>
            <person name="Huang S."/>
            <person name="Wang Y."/>
            <person name="Liu Z."/>
            <person name="Liu W."/>
            <person name="Leng X."/>
            <person name="Peng Y."/>
            <person name="Wang N."/>
            <person name="Wang Y."/>
            <person name="Ma Z."/>
            <person name="Xu X."/>
            <person name="Zhang F."/>
            <person name="Xue H."/>
            <person name="Zhong H."/>
            <person name="Wang Y."/>
            <person name="Zhang K."/>
            <person name="Velt A."/>
            <person name="Avia K."/>
            <person name="Holtgrawe D."/>
            <person name="Grimplet J."/>
            <person name="Matus J.T."/>
            <person name="Ware D."/>
            <person name="Wu X."/>
            <person name="Wang H."/>
            <person name="Liu C."/>
            <person name="Fang Y."/>
            <person name="Rustenholz C."/>
            <person name="Cheng Z."/>
            <person name="Xiao H."/>
            <person name="Zhou Y."/>
        </authorList>
    </citation>
    <scope>NUCLEOTIDE SEQUENCE [LARGE SCALE GENOMIC DNA]</scope>
    <source>
        <strain evidence="5">cv. Pinot noir / PN40024</strain>
        <tissue evidence="4">Leaf</tissue>
    </source>
</reference>
<dbReference type="CDD" id="cd09272">
    <property type="entry name" value="RNase_HI_RT_Ty1"/>
    <property type="match status" value="1"/>
</dbReference>
<evidence type="ECO:0000259" key="3">
    <source>
        <dbReference type="PROSITE" id="PS50994"/>
    </source>
</evidence>
<dbReference type="InterPro" id="IPR012337">
    <property type="entry name" value="RNaseH-like_sf"/>
</dbReference>
<dbReference type="InterPro" id="IPR001584">
    <property type="entry name" value="Integrase_cat-core"/>
</dbReference>
<name>A0ABY9CMH1_VITVI</name>
<dbReference type="SUPFAM" id="SSF56672">
    <property type="entry name" value="DNA/RNA polymerases"/>
    <property type="match status" value="1"/>
</dbReference>
<dbReference type="SUPFAM" id="SSF53098">
    <property type="entry name" value="Ribonuclease H-like"/>
    <property type="match status" value="1"/>
</dbReference>
<evidence type="ECO:0000256" key="1">
    <source>
        <dbReference type="ARBA" id="ARBA00022723"/>
    </source>
</evidence>
<accession>A0ABY9CMH1</accession>
<evidence type="ECO:0000256" key="2">
    <source>
        <dbReference type="ARBA" id="ARBA00022801"/>
    </source>
</evidence>
<dbReference type="InterPro" id="IPR043502">
    <property type="entry name" value="DNA/RNA_pol_sf"/>
</dbReference>
<dbReference type="InterPro" id="IPR039537">
    <property type="entry name" value="Retrotran_Ty1/copia-like"/>
</dbReference>
<keyword evidence="2" id="KW-0378">Hydrolase</keyword>